<feature type="compositionally biased region" description="Basic and acidic residues" evidence="5">
    <location>
        <begin position="243"/>
        <end position="254"/>
    </location>
</feature>
<feature type="region of interest" description="Disordered" evidence="5">
    <location>
        <begin position="243"/>
        <end position="263"/>
    </location>
</feature>
<reference evidence="7 8" key="1">
    <citation type="journal article" date="2020" name="Fungal Divers.">
        <title>Resolving the Mortierellaceae phylogeny through synthesis of multi-gene phylogenetics and phylogenomics.</title>
        <authorList>
            <person name="Vandepol N."/>
            <person name="Liber J."/>
            <person name="Desiro A."/>
            <person name="Na H."/>
            <person name="Kennedy M."/>
            <person name="Barry K."/>
            <person name="Grigoriev I.V."/>
            <person name="Miller A.N."/>
            <person name="O'Donnell K."/>
            <person name="Stajich J.E."/>
            <person name="Bonito G."/>
        </authorList>
    </citation>
    <scope>NUCLEOTIDE SEQUENCE [LARGE SCALE GENOMIC DNA]</scope>
    <source>
        <strain evidence="7 8">AD045</strain>
    </source>
</reference>
<dbReference type="InterPro" id="IPR037239">
    <property type="entry name" value="OSBP_sf"/>
</dbReference>
<keyword evidence="2" id="KW-0813">Transport</keyword>
<keyword evidence="4" id="KW-0446">Lipid-binding</keyword>
<dbReference type="SUPFAM" id="SSF50729">
    <property type="entry name" value="PH domain-like"/>
    <property type="match status" value="1"/>
</dbReference>
<dbReference type="Pfam" id="PF01237">
    <property type="entry name" value="Oxysterol_BP"/>
    <property type="match status" value="1"/>
</dbReference>
<name>A0ABQ7K9Q7_9FUNG</name>
<feature type="compositionally biased region" description="Basic and acidic residues" evidence="5">
    <location>
        <begin position="310"/>
        <end position="322"/>
    </location>
</feature>
<accession>A0ABQ7K9Q7</accession>
<feature type="region of interest" description="Disordered" evidence="5">
    <location>
        <begin position="293"/>
        <end position="339"/>
    </location>
</feature>
<evidence type="ECO:0000313" key="7">
    <source>
        <dbReference type="EMBL" id="KAG0293699.1"/>
    </source>
</evidence>
<dbReference type="InterPro" id="IPR041680">
    <property type="entry name" value="PH_8"/>
</dbReference>
<dbReference type="PROSITE" id="PS50003">
    <property type="entry name" value="PH_DOMAIN"/>
    <property type="match status" value="1"/>
</dbReference>
<keyword evidence="8" id="KW-1185">Reference proteome</keyword>
<dbReference type="SMART" id="SM00233">
    <property type="entry name" value="PH"/>
    <property type="match status" value="1"/>
</dbReference>
<protein>
    <recommendedName>
        <fullName evidence="6">PH domain-containing protein</fullName>
    </recommendedName>
</protein>
<dbReference type="InterPro" id="IPR000648">
    <property type="entry name" value="Oxysterol-bd"/>
</dbReference>
<dbReference type="Gene3D" id="3.30.70.3490">
    <property type="match status" value="1"/>
</dbReference>
<evidence type="ECO:0000256" key="3">
    <source>
        <dbReference type="ARBA" id="ARBA00023055"/>
    </source>
</evidence>
<feature type="domain" description="PH" evidence="6">
    <location>
        <begin position="143"/>
        <end position="234"/>
    </location>
</feature>
<evidence type="ECO:0000256" key="1">
    <source>
        <dbReference type="ARBA" id="ARBA00008842"/>
    </source>
</evidence>
<dbReference type="Gene3D" id="2.60.120.680">
    <property type="entry name" value="GOLD domain"/>
    <property type="match status" value="1"/>
</dbReference>
<evidence type="ECO:0000313" key="8">
    <source>
        <dbReference type="Proteomes" id="UP001194696"/>
    </source>
</evidence>
<feature type="compositionally biased region" description="Polar residues" evidence="5">
    <location>
        <begin position="52"/>
        <end position="66"/>
    </location>
</feature>
<feature type="region of interest" description="Disordered" evidence="5">
    <location>
        <begin position="467"/>
        <end position="519"/>
    </location>
</feature>
<evidence type="ECO:0000256" key="5">
    <source>
        <dbReference type="SAM" id="MobiDB-lite"/>
    </source>
</evidence>
<organism evidence="7 8">
    <name type="scientific">Linnemannia gamsii</name>
    <dbReference type="NCBI Taxonomy" id="64522"/>
    <lineage>
        <taxon>Eukaryota</taxon>
        <taxon>Fungi</taxon>
        <taxon>Fungi incertae sedis</taxon>
        <taxon>Mucoromycota</taxon>
        <taxon>Mortierellomycotina</taxon>
        <taxon>Mortierellomycetes</taxon>
        <taxon>Mortierellales</taxon>
        <taxon>Mortierellaceae</taxon>
        <taxon>Linnemannia</taxon>
    </lineage>
</organism>
<dbReference type="InterPro" id="IPR001849">
    <property type="entry name" value="PH_domain"/>
</dbReference>
<dbReference type="EMBL" id="JAAAIM010000146">
    <property type="protein sequence ID" value="KAG0293699.1"/>
    <property type="molecule type" value="Genomic_DNA"/>
</dbReference>
<dbReference type="Pfam" id="PF15409">
    <property type="entry name" value="PH_8"/>
    <property type="match status" value="1"/>
</dbReference>
<proteinExistence type="inferred from homology"/>
<feature type="compositionally biased region" description="Polar residues" evidence="5">
    <location>
        <begin position="1"/>
        <end position="35"/>
    </location>
</feature>
<gene>
    <name evidence="7" type="ORF">BGZ96_002419</name>
</gene>
<comment type="similarity">
    <text evidence="1">Belongs to the OSBP family.</text>
</comment>
<dbReference type="InterPro" id="IPR036598">
    <property type="entry name" value="GOLD_dom_sf"/>
</dbReference>
<evidence type="ECO:0000259" key="6">
    <source>
        <dbReference type="PROSITE" id="PS50003"/>
    </source>
</evidence>
<dbReference type="SUPFAM" id="SSF144000">
    <property type="entry name" value="Oxysterol-binding protein-like"/>
    <property type="match status" value="1"/>
</dbReference>
<evidence type="ECO:0000256" key="4">
    <source>
        <dbReference type="ARBA" id="ARBA00023121"/>
    </source>
</evidence>
<dbReference type="Proteomes" id="UP001194696">
    <property type="component" value="Unassembled WGS sequence"/>
</dbReference>
<dbReference type="PANTHER" id="PTHR10972">
    <property type="entry name" value="OXYSTEROL-BINDING PROTEIN-RELATED"/>
    <property type="match status" value="1"/>
</dbReference>
<feature type="compositionally biased region" description="Polar residues" evidence="5">
    <location>
        <begin position="294"/>
        <end position="308"/>
    </location>
</feature>
<sequence length="902" mass="101428">MNGGPSDTNNNSSGHIINSRSGQYSPSKTSANSSGSDEDLYEAGNGLRGHQHSPSQASLPLTTQPSFRKKKTVAKLKDPELIELIPIQHYESGAGPVHGEYAVQEEGSYVLVFDNTFSINTSKRLTFFVALEERGPTPVAQPASEMAGWLLKKKRKRMQGWAKRWFQIDNGILSYSKVQQGPCRGKVHLVLSTVTVSKASNMIHIDSGTMLYHLKALTVEDYRAWMSVIKAFKESEHRAVQESVHRMTHRETPTPKRAHLSGTWLSSGSQLDTLKELMSGMDAGFSDMKDQLESIRTSSESNPTSQPKTPGRERQSSIDGKFKLPRFGIPRTASDGNVTQTNDALHSQLQASFKKLEADKTKTFEMMRSEMEKWENNEKQYRMLLAENDKLALPHHQHHHHSHRNSGEKSALSRLALEEAFIAHARTSMSSDRTNSLTSSIHTASDVFYDAIDDAVLTANMSPADLSDLEDAGFDENGADNDDNSSDEDDFVDGDDTSSSTAPTAQPAPPATPEEEGPVVRRSVLPAPVSGEDISLLSILRKNVGKDLSTVAMPVSLNEPINVLQKLCEELEYSELLDKAASLPGSLDRLVYVAAFAVSGYAGSQWRAGRKPFNPLHGETFEYVCPEKGFKFISEKVSHYPPVMACHTESVHNWTLSMDSRAKTKFWGKSMELMPNGTIHIYFTKTNDHYTIAKPTTWMRNLMAGTKYLDHTGDMKITNHTTKETCVLTFKESSFFSGAKHELVGHVMAANGSKKRTLQGRWSESLMEEVGPNKLERLWKAHSPPPNHERYYGFTAFTTQLSELTKGLETKLPRTDTRFRPDQSLFEHGRVEEADREKLRVEQKQRELRKQMELRREPWEVRWFEKRPDPQTEDPEGATWVYKGGYWEARETGQWNEKIALW</sequence>
<feature type="compositionally biased region" description="Acidic residues" evidence="5">
    <location>
        <begin position="467"/>
        <end position="496"/>
    </location>
</feature>
<feature type="region of interest" description="Disordered" evidence="5">
    <location>
        <begin position="1"/>
        <end position="70"/>
    </location>
</feature>
<dbReference type="Gene3D" id="2.30.29.30">
    <property type="entry name" value="Pleckstrin-homology domain (PH domain)/Phosphotyrosine-binding domain (PTB)"/>
    <property type="match status" value="1"/>
</dbReference>
<dbReference type="Gene3D" id="2.40.160.120">
    <property type="match status" value="1"/>
</dbReference>
<keyword evidence="3" id="KW-0445">Lipid transport</keyword>
<dbReference type="SUPFAM" id="SSF101576">
    <property type="entry name" value="Supernatant protein factor (SPF), C-terminal domain"/>
    <property type="match status" value="1"/>
</dbReference>
<dbReference type="InterPro" id="IPR011993">
    <property type="entry name" value="PH-like_dom_sf"/>
</dbReference>
<comment type="caution">
    <text evidence="7">The sequence shown here is derived from an EMBL/GenBank/DDBJ whole genome shotgun (WGS) entry which is preliminary data.</text>
</comment>
<dbReference type="PANTHER" id="PTHR10972:SF203">
    <property type="entry name" value="OXYSTEROL-BINDING PROTEIN HOMOLOG 3"/>
    <property type="match status" value="1"/>
</dbReference>
<evidence type="ECO:0000256" key="2">
    <source>
        <dbReference type="ARBA" id="ARBA00022448"/>
    </source>
</evidence>